<sequence length="113" mass="13178">MPLCGNGSDEFEEHCQRCHSTNIEIIYDSLHAYLITGFMWCFCIGFPLARVLRRRICRNCEMEMLSNQLGENRTEMGLKPYHLYEAPLTTNQQLAVLKDLERDIINDNLKLPL</sequence>
<reference evidence="2" key="1">
    <citation type="submission" date="2016-11" db="UniProtKB">
        <authorList>
            <consortium name="WormBaseParasite"/>
        </authorList>
    </citation>
    <scope>IDENTIFICATION</scope>
    <source>
        <strain evidence="2">KR3021</strain>
    </source>
</reference>
<name>A0AC35TZW5_9BILA</name>
<accession>A0AC35TZW5</accession>
<organism evidence="1 2">
    <name type="scientific">Rhabditophanes sp. KR3021</name>
    <dbReference type="NCBI Taxonomy" id="114890"/>
    <lineage>
        <taxon>Eukaryota</taxon>
        <taxon>Metazoa</taxon>
        <taxon>Ecdysozoa</taxon>
        <taxon>Nematoda</taxon>
        <taxon>Chromadorea</taxon>
        <taxon>Rhabditida</taxon>
        <taxon>Tylenchina</taxon>
        <taxon>Panagrolaimomorpha</taxon>
        <taxon>Strongyloidoidea</taxon>
        <taxon>Alloionematidae</taxon>
        <taxon>Rhabditophanes</taxon>
    </lineage>
</organism>
<dbReference type="WBParaSite" id="RSKR_0000607500.1">
    <property type="protein sequence ID" value="RSKR_0000607500.1"/>
    <property type="gene ID" value="RSKR_0000607500"/>
</dbReference>
<evidence type="ECO:0000313" key="2">
    <source>
        <dbReference type="WBParaSite" id="RSKR_0000607500.1"/>
    </source>
</evidence>
<dbReference type="Proteomes" id="UP000095286">
    <property type="component" value="Unplaced"/>
</dbReference>
<protein>
    <submittedName>
        <fullName evidence="2">LITAF domain-containing protein</fullName>
    </submittedName>
</protein>
<evidence type="ECO:0000313" key="1">
    <source>
        <dbReference type="Proteomes" id="UP000095286"/>
    </source>
</evidence>
<proteinExistence type="predicted"/>